<feature type="transmembrane region" description="Helical" evidence="1">
    <location>
        <begin position="156"/>
        <end position="173"/>
    </location>
</feature>
<keyword evidence="1" id="KW-0812">Transmembrane</keyword>
<dbReference type="NCBIfam" id="TIGR04518">
    <property type="entry name" value="ECF_S_folT_fam"/>
    <property type="match status" value="1"/>
</dbReference>
<dbReference type="Proteomes" id="UP000000664">
    <property type="component" value="Chromosome"/>
</dbReference>
<organism evidence="2 3">
    <name type="scientific">Lactobacillus gasseri (strain ATCC 33323 / DSM 20243 / BCRC 14619 / CIP 102991 / JCM 1131 / KCTC 3163 / NCIMB 11718 / NCTC 13722 / AM63)</name>
    <dbReference type="NCBI Taxonomy" id="324831"/>
    <lineage>
        <taxon>Bacteria</taxon>
        <taxon>Bacillati</taxon>
        <taxon>Bacillota</taxon>
        <taxon>Bacilli</taxon>
        <taxon>Lactobacillales</taxon>
        <taxon>Lactobacillaceae</taxon>
        <taxon>Lactobacillus</taxon>
    </lineage>
</organism>
<dbReference type="Pfam" id="PF12822">
    <property type="entry name" value="ECF_trnsprt"/>
    <property type="match status" value="1"/>
</dbReference>
<reference evidence="2 3" key="1">
    <citation type="journal article" date="2006" name="Proc. Natl. Acad. Sci. U.S.A.">
        <title>Comparative genomics of the lactic acid bacteria.</title>
        <authorList>
            <person name="Makarova K."/>
            <person name="Slesarev A."/>
            <person name="Wolf Y."/>
            <person name="Sorokin A."/>
            <person name="Mirkin B."/>
            <person name="Koonin E."/>
            <person name="Pavlov A."/>
            <person name="Pavlova N."/>
            <person name="Karamychev V."/>
            <person name="Polouchine N."/>
            <person name="Shakhova V."/>
            <person name="Grigoriev I."/>
            <person name="Lou Y."/>
            <person name="Rohksar D."/>
            <person name="Lucas S."/>
            <person name="Huang K."/>
            <person name="Goodstein D.M."/>
            <person name="Hawkins T."/>
            <person name="Plengvidhya V."/>
            <person name="Welker D."/>
            <person name="Hughes J."/>
            <person name="Goh Y."/>
            <person name="Benson A."/>
            <person name="Baldwin K."/>
            <person name="Lee J.H."/>
            <person name="Diaz-Muniz I."/>
            <person name="Dosti B."/>
            <person name="Smeianov V."/>
            <person name="Wechter W."/>
            <person name="Barabote R."/>
            <person name="Lorca G."/>
            <person name="Altermann E."/>
            <person name="Barrangou R."/>
            <person name="Ganesan B."/>
            <person name="Xie Y."/>
            <person name="Rawsthorne H."/>
            <person name="Tamir D."/>
            <person name="Parker C."/>
            <person name="Breidt F."/>
            <person name="Broadbent J."/>
            <person name="Hutkins R."/>
            <person name="O'Sullivan D."/>
            <person name="Steele J."/>
            <person name="Unlu G."/>
            <person name="Saier M."/>
            <person name="Klaenhammer T."/>
            <person name="Richardson P."/>
            <person name="Kozyavkin S."/>
            <person name="Weimer B."/>
            <person name="Mills D."/>
        </authorList>
    </citation>
    <scope>NUCLEOTIDE SEQUENCE [LARGE SCALE GENOMIC DNA]</scope>
    <source>
        <strain evidence="3">ATCC 33323 / DSM 20243 / BCRC 14619 / CIP 102991 / JCM 1131 / KCTC 3163 / NCIMB 11718 / NCTC 13722 / AM63</strain>
    </source>
</reference>
<dbReference type="Gene3D" id="1.10.1760.20">
    <property type="match status" value="1"/>
</dbReference>
<evidence type="ECO:0000313" key="2">
    <source>
        <dbReference type="EMBL" id="ABJ59783.1"/>
    </source>
</evidence>
<gene>
    <name evidence="2" type="ordered locus">LGAS_0378</name>
</gene>
<sequence length="180" mass="20166">MLFWKVGMPMKTGIKKIDLQGLVTLALFVAMDIVLEKISFGPSTIKVGLGFIGSALLGYYFGPLWGGIGALISDLLRSAIFGVEGGFFPGFTLSAIVGVVIYALFLYQKPIKWWRVVAATLLVTLIVNVLMNTYWIHLLYGLDLRAAFLQRILKELITPWIQIVVLYVILNAFQRVKIRR</sequence>
<feature type="transmembrane region" description="Helical" evidence="1">
    <location>
        <begin position="114"/>
        <end position="136"/>
    </location>
</feature>
<feature type="transmembrane region" description="Helical" evidence="1">
    <location>
        <begin position="17"/>
        <end position="35"/>
    </location>
</feature>
<protein>
    <submittedName>
        <fullName evidence="2">Uncharacterized conserved secreted or membrane protein</fullName>
    </submittedName>
</protein>
<accession>A0A805YXK8</accession>
<dbReference type="InterPro" id="IPR024529">
    <property type="entry name" value="ECF_trnsprt_substrate-spec"/>
</dbReference>
<dbReference type="AlphaFoldDB" id="A0A805YXK8"/>
<evidence type="ECO:0000313" key="3">
    <source>
        <dbReference type="Proteomes" id="UP000000664"/>
    </source>
</evidence>
<name>A0A805YXK8_LACGA</name>
<dbReference type="KEGG" id="lga:LGAS_0378"/>
<feature type="transmembrane region" description="Helical" evidence="1">
    <location>
        <begin position="47"/>
        <end position="66"/>
    </location>
</feature>
<feature type="transmembrane region" description="Helical" evidence="1">
    <location>
        <begin position="86"/>
        <end position="107"/>
    </location>
</feature>
<dbReference type="GO" id="GO:0022857">
    <property type="term" value="F:transmembrane transporter activity"/>
    <property type="evidence" value="ECO:0007669"/>
    <property type="project" value="InterPro"/>
</dbReference>
<dbReference type="InterPro" id="IPR030949">
    <property type="entry name" value="ECF_S_folate_fam"/>
</dbReference>
<proteinExistence type="predicted"/>
<evidence type="ECO:0000256" key="1">
    <source>
        <dbReference type="SAM" id="Phobius"/>
    </source>
</evidence>
<dbReference type="EMBL" id="CP000413">
    <property type="protein sequence ID" value="ABJ59783.1"/>
    <property type="molecule type" value="Genomic_DNA"/>
</dbReference>
<keyword evidence="1" id="KW-0472">Membrane</keyword>
<keyword evidence="1" id="KW-1133">Transmembrane helix</keyword>